<dbReference type="PANTHER" id="PTHR38101:SF1">
    <property type="entry name" value="UPF0307 PROTEIN YJGA"/>
    <property type="match status" value="1"/>
</dbReference>
<dbReference type="GO" id="GO:0042254">
    <property type="term" value="P:ribosome biogenesis"/>
    <property type="evidence" value="ECO:0007669"/>
    <property type="project" value="UniProtKB-KW"/>
</dbReference>
<dbReference type="CDD" id="cd16331">
    <property type="entry name" value="YjgA-like"/>
    <property type="match status" value="1"/>
</dbReference>
<protein>
    <submittedName>
        <fullName evidence="6">Uncharacterized protein family UPF0307</fullName>
    </submittedName>
</protein>
<evidence type="ECO:0000256" key="1">
    <source>
        <dbReference type="ARBA" id="ARBA00022490"/>
    </source>
</evidence>
<dbReference type="Proteomes" id="UP000002710">
    <property type="component" value="Chromosome"/>
</dbReference>
<sequence>MNQWKDEEPVEKSRSQRKRESTAMQRLGEDLTRLPHSALAGLGVSAAVIEAVREYAAMKTHESRRRQMQYIGRMMREMDDAEAVVQRLAALKEGRQVDAEAFHHLERLREQLLLDDGSGMQALLEQYPQADVQHVRQLVRNARKERENQKPPKNYRALFRYLRDLEA</sequence>
<gene>
    <name evidence="6" type="ordered locus">Dde_1395</name>
</gene>
<dbReference type="EMBL" id="CP000112">
    <property type="protein sequence ID" value="ABB38194.1"/>
    <property type="molecule type" value="Genomic_DNA"/>
</dbReference>
<evidence type="ECO:0000256" key="4">
    <source>
        <dbReference type="ARBA" id="ARBA00022884"/>
    </source>
</evidence>
<reference evidence="6 7" key="1">
    <citation type="journal article" date="2011" name="J. Bacteriol.">
        <title>Complete genome sequence and updated annotation of Desulfovibrio alaskensis G20.</title>
        <authorList>
            <person name="Hauser L.J."/>
            <person name="Land M.L."/>
            <person name="Brown S.D."/>
            <person name="Larimer F."/>
            <person name="Keller K.L."/>
            <person name="Rapp-Giles B.J."/>
            <person name="Price M.N."/>
            <person name="Lin M."/>
            <person name="Bruce D.C."/>
            <person name="Detter J.C."/>
            <person name="Tapia R."/>
            <person name="Han C.S."/>
            <person name="Goodwin L.A."/>
            <person name="Cheng J.F."/>
            <person name="Pitluck S."/>
            <person name="Copeland A."/>
            <person name="Lucas S."/>
            <person name="Nolan M."/>
            <person name="Lapidus A.L."/>
            <person name="Palumbo A.V."/>
            <person name="Wall J.D."/>
        </authorList>
    </citation>
    <scope>NUCLEOTIDE SEQUENCE [LARGE SCALE GENOMIC DNA]</scope>
    <source>
        <strain evidence="7">ATCC BAA 1058 / DSM 17464 / G20</strain>
    </source>
</reference>
<dbReference type="PANTHER" id="PTHR38101">
    <property type="entry name" value="UPF0307 PROTEIN YJGA"/>
    <property type="match status" value="1"/>
</dbReference>
<dbReference type="SUPFAM" id="SSF158710">
    <property type="entry name" value="PSPTO4464-like"/>
    <property type="match status" value="1"/>
</dbReference>
<keyword evidence="3" id="KW-0699">rRNA-binding</keyword>
<dbReference type="GO" id="GO:0019843">
    <property type="term" value="F:rRNA binding"/>
    <property type="evidence" value="ECO:0007669"/>
    <property type="project" value="UniProtKB-KW"/>
</dbReference>
<evidence type="ECO:0000256" key="3">
    <source>
        <dbReference type="ARBA" id="ARBA00022730"/>
    </source>
</evidence>
<dbReference type="PIRSF" id="PIRSF016183">
    <property type="entry name" value="UCP016183"/>
    <property type="match status" value="1"/>
</dbReference>
<dbReference type="GO" id="GO:0005829">
    <property type="term" value="C:cytosol"/>
    <property type="evidence" value="ECO:0007669"/>
    <property type="project" value="TreeGrafter"/>
</dbReference>
<dbReference type="AlphaFoldDB" id="Q312F2"/>
<evidence type="ECO:0000313" key="7">
    <source>
        <dbReference type="Proteomes" id="UP000002710"/>
    </source>
</evidence>
<dbReference type="Pfam" id="PF04751">
    <property type="entry name" value="DarP"/>
    <property type="match status" value="1"/>
</dbReference>
<keyword evidence="4" id="KW-0694">RNA-binding</keyword>
<dbReference type="InterPro" id="IPR006839">
    <property type="entry name" value="DarP"/>
</dbReference>
<dbReference type="KEGG" id="dde:Dde_1395"/>
<organism evidence="6 7">
    <name type="scientific">Oleidesulfovibrio alaskensis (strain ATCC BAA-1058 / DSM 17464 / G20)</name>
    <name type="common">Desulfovibrio alaskensis</name>
    <dbReference type="NCBI Taxonomy" id="207559"/>
    <lineage>
        <taxon>Bacteria</taxon>
        <taxon>Pseudomonadati</taxon>
        <taxon>Thermodesulfobacteriota</taxon>
        <taxon>Desulfovibrionia</taxon>
        <taxon>Desulfovibrionales</taxon>
        <taxon>Desulfovibrionaceae</taxon>
        <taxon>Oleidesulfovibrio</taxon>
    </lineage>
</organism>
<proteinExistence type="inferred from homology"/>
<evidence type="ECO:0000313" key="6">
    <source>
        <dbReference type="EMBL" id="ABB38194.1"/>
    </source>
</evidence>
<evidence type="ECO:0000256" key="2">
    <source>
        <dbReference type="ARBA" id="ARBA00022517"/>
    </source>
</evidence>
<dbReference type="NCBIfam" id="NF003593">
    <property type="entry name" value="PRK05255.1-1"/>
    <property type="match status" value="1"/>
</dbReference>
<evidence type="ECO:0000256" key="5">
    <source>
        <dbReference type="SAM" id="MobiDB-lite"/>
    </source>
</evidence>
<keyword evidence="1" id="KW-0963">Cytoplasm</keyword>
<dbReference type="eggNOG" id="COG3028">
    <property type="taxonomic scope" value="Bacteria"/>
</dbReference>
<feature type="region of interest" description="Disordered" evidence="5">
    <location>
        <begin position="1"/>
        <end position="25"/>
    </location>
</feature>
<dbReference type="STRING" id="207559.Dde_1395"/>
<dbReference type="Gene3D" id="1.10.60.30">
    <property type="entry name" value="PSPTO4464-like domains"/>
    <property type="match status" value="2"/>
</dbReference>
<name>Q312F2_OLEA2</name>
<dbReference type="HOGENOM" id="CLU_106757_1_0_7"/>
<dbReference type="HAMAP" id="MF_00765">
    <property type="entry name" value="DarP"/>
    <property type="match status" value="1"/>
</dbReference>
<keyword evidence="7" id="KW-1185">Reference proteome</keyword>
<dbReference type="RefSeq" id="WP_011367369.1">
    <property type="nucleotide sequence ID" value="NC_007519.1"/>
</dbReference>
<accession>Q312F2</accession>
<keyword evidence="2" id="KW-0690">Ribosome biogenesis</keyword>
<dbReference type="InterPro" id="IPR023153">
    <property type="entry name" value="DarP_sf"/>
</dbReference>